<organism evidence="2 3">
    <name type="scientific">Phytophthora sojae (strain P6497)</name>
    <name type="common">Soybean stem and root rot agent</name>
    <name type="synonym">Phytophthora megasperma f. sp. glycines</name>
    <dbReference type="NCBI Taxonomy" id="1094619"/>
    <lineage>
        <taxon>Eukaryota</taxon>
        <taxon>Sar</taxon>
        <taxon>Stramenopiles</taxon>
        <taxon>Oomycota</taxon>
        <taxon>Peronosporomycetes</taxon>
        <taxon>Peronosporales</taxon>
        <taxon>Peronosporaceae</taxon>
        <taxon>Phytophthora</taxon>
    </lineage>
</organism>
<dbReference type="GeneID" id="20645843"/>
<dbReference type="KEGG" id="psoj:PHYSODRAFT_328772"/>
<gene>
    <name evidence="2" type="ORF">PHYSODRAFT_328772</name>
</gene>
<feature type="compositionally biased region" description="Basic residues" evidence="1">
    <location>
        <begin position="130"/>
        <end position="139"/>
    </location>
</feature>
<reference evidence="2 3" key="1">
    <citation type="journal article" date="2006" name="Science">
        <title>Phytophthora genome sequences uncover evolutionary origins and mechanisms of pathogenesis.</title>
        <authorList>
            <person name="Tyler B.M."/>
            <person name="Tripathy S."/>
            <person name="Zhang X."/>
            <person name="Dehal P."/>
            <person name="Jiang R.H."/>
            <person name="Aerts A."/>
            <person name="Arredondo F.D."/>
            <person name="Baxter L."/>
            <person name="Bensasson D."/>
            <person name="Beynon J.L."/>
            <person name="Chapman J."/>
            <person name="Damasceno C.M."/>
            <person name="Dorrance A.E."/>
            <person name="Dou D."/>
            <person name="Dickerman A.W."/>
            <person name="Dubchak I.L."/>
            <person name="Garbelotto M."/>
            <person name="Gijzen M."/>
            <person name="Gordon S.G."/>
            <person name="Govers F."/>
            <person name="Grunwald N.J."/>
            <person name="Huang W."/>
            <person name="Ivors K.L."/>
            <person name="Jones R.W."/>
            <person name="Kamoun S."/>
            <person name="Krampis K."/>
            <person name="Lamour K.H."/>
            <person name="Lee M.K."/>
            <person name="McDonald W.H."/>
            <person name="Medina M."/>
            <person name="Meijer H.J."/>
            <person name="Nordberg E.K."/>
            <person name="Maclean D.J."/>
            <person name="Ospina-Giraldo M.D."/>
            <person name="Morris P.F."/>
            <person name="Phuntumart V."/>
            <person name="Putnam N.H."/>
            <person name="Rash S."/>
            <person name="Rose J.K."/>
            <person name="Sakihama Y."/>
            <person name="Salamov A.A."/>
            <person name="Savidor A."/>
            <person name="Scheuring C.F."/>
            <person name="Smith B.M."/>
            <person name="Sobral B.W."/>
            <person name="Terry A."/>
            <person name="Torto-Alalibo T.A."/>
            <person name="Win J."/>
            <person name="Xu Z."/>
            <person name="Zhang H."/>
            <person name="Grigoriev I.V."/>
            <person name="Rokhsar D.S."/>
            <person name="Boore J.L."/>
        </authorList>
    </citation>
    <scope>NUCLEOTIDE SEQUENCE [LARGE SCALE GENOMIC DNA]</scope>
    <source>
        <strain evidence="2 3">P6497</strain>
    </source>
</reference>
<keyword evidence="3" id="KW-1185">Reference proteome</keyword>
<dbReference type="EMBL" id="JH159153">
    <property type="protein sequence ID" value="EGZ20689.1"/>
    <property type="molecule type" value="Genomic_DNA"/>
</dbReference>
<proteinExistence type="predicted"/>
<evidence type="ECO:0000313" key="2">
    <source>
        <dbReference type="EMBL" id="EGZ20689.1"/>
    </source>
</evidence>
<accession>G4Z1Z8</accession>
<dbReference type="AlphaFoldDB" id="G4Z1Z8"/>
<name>G4Z1Z8_PHYSP</name>
<feature type="region of interest" description="Disordered" evidence="1">
    <location>
        <begin position="126"/>
        <end position="146"/>
    </location>
</feature>
<evidence type="ECO:0000313" key="3">
    <source>
        <dbReference type="Proteomes" id="UP000002640"/>
    </source>
</evidence>
<dbReference type="InParanoid" id="G4Z1Z8"/>
<dbReference type="RefSeq" id="XP_009523406.1">
    <property type="nucleotide sequence ID" value="XM_009525111.1"/>
</dbReference>
<sequence length="192" mass="21393">MSASSVTLKLPKRLSDEDRSEELQHAISKCSCRDLRSFCRTLGVRIKRKKYEAYNNKAGFAKLLTKKLASRTAAKRRDETPPNKESYLHLLKLILSDVIPSPLLEKLLVEGDANVGDSVGDAACETRSKASQKKKKQQRAPKSSAIKKASRLLKEIFPPDSQAAKIVGAELVRSLEYFETICPQDDEADSDE</sequence>
<dbReference type="Proteomes" id="UP000002640">
    <property type="component" value="Unassembled WGS sequence"/>
</dbReference>
<protein>
    <submittedName>
        <fullName evidence="2">Uncharacterized protein</fullName>
    </submittedName>
</protein>
<evidence type="ECO:0000256" key="1">
    <source>
        <dbReference type="SAM" id="MobiDB-lite"/>
    </source>
</evidence>